<dbReference type="Proteomes" id="UP000184330">
    <property type="component" value="Unassembled WGS sequence"/>
</dbReference>
<proteinExistence type="predicted"/>
<dbReference type="OrthoDB" id="3560511at2759"/>
<organism evidence="2 3">
    <name type="scientific">Phialocephala subalpina</name>
    <dbReference type="NCBI Taxonomy" id="576137"/>
    <lineage>
        <taxon>Eukaryota</taxon>
        <taxon>Fungi</taxon>
        <taxon>Dikarya</taxon>
        <taxon>Ascomycota</taxon>
        <taxon>Pezizomycotina</taxon>
        <taxon>Leotiomycetes</taxon>
        <taxon>Helotiales</taxon>
        <taxon>Mollisiaceae</taxon>
        <taxon>Phialocephala</taxon>
        <taxon>Phialocephala fortinii species complex</taxon>
    </lineage>
</organism>
<evidence type="ECO:0000313" key="3">
    <source>
        <dbReference type="Proteomes" id="UP000184330"/>
    </source>
</evidence>
<evidence type="ECO:0000313" key="2">
    <source>
        <dbReference type="EMBL" id="CZR67196.1"/>
    </source>
</evidence>
<protein>
    <submittedName>
        <fullName evidence="2">Uncharacterized protein</fullName>
    </submittedName>
</protein>
<feature type="compositionally biased region" description="Acidic residues" evidence="1">
    <location>
        <begin position="448"/>
        <end position="457"/>
    </location>
</feature>
<name>A0A1L7XQ79_9HELO</name>
<keyword evidence="3" id="KW-1185">Reference proteome</keyword>
<gene>
    <name evidence="2" type="ORF">PAC_17095</name>
</gene>
<dbReference type="AlphaFoldDB" id="A0A1L7XQ79"/>
<sequence>MRGNGGICLFCRHTLSLRSSSRAAKRFASDSQREPYVLPRLVIDLDAADSKYVRQAEEDELKEWQPDSSKIPKKPPRSIPDWKKGTIMRRDPNGLSTIQVTPPDLLTFALLGDPSGGWDPKTQYLRGIYRYRKIVPEDGVNAKVIQLSSDFTRNATDRLSLAGFGEGQYKETVITRQLGRNDRGGYAHLARMITMLSTTKESCSFLATRGNIILKAIKNCRKTQNRENRRTIVTSNMVLLLLNNLRLSMESKRMYVNGQFGSIGLYYAAKAWNLPSIRTYLEILSGEVFHVAVPAATNLSAFISRLLDEPERAVGSTIQAAVELITGWDVSKDSALPGHRNLSFASVFGRREKNHTFTSAYLAGLAELGLKDTLQVEWAADSGIAIGNRLWKPNTNLRAQTFAAAFLLVGDRDRALSILQSAPQDQTAEVTLSDTLPSSQLPLKQDEEITEEAADEANDGKRDEKTERGSSRLRALFPFFENHYRYHNVHPNDHLKGILVNALNHLPNDPEQILSIFEKFLIRDYRAPASHNESIKYIQWFDDGAEGLVVMAEEGDVPLYWKPVRAEAEAATQADA</sequence>
<feature type="compositionally biased region" description="Polar residues" evidence="1">
    <location>
        <begin position="427"/>
        <end position="442"/>
    </location>
</feature>
<accession>A0A1L7XQ79</accession>
<reference evidence="2 3" key="1">
    <citation type="submission" date="2016-03" db="EMBL/GenBank/DDBJ databases">
        <authorList>
            <person name="Ploux O."/>
        </authorList>
    </citation>
    <scope>NUCLEOTIDE SEQUENCE [LARGE SCALE GENOMIC DNA]</scope>
    <source>
        <strain evidence="2 3">UAMH 11012</strain>
    </source>
</reference>
<feature type="region of interest" description="Disordered" evidence="1">
    <location>
        <begin position="58"/>
        <end position="86"/>
    </location>
</feature>
<dbReference type="EMBL" id="FJOG01000042">
    <property type="protein sequence ID" value="CZR67196.1"/>
    <property type="molecule type" value="Genomic_DNA"/>
</dbReference>
<feature type="region of interest" description="Disordered" evidence="1">
    <location>
        <begin position="427"/>
        <end position="469"/>
    </location>
</feature>
<feature type="compositionally biased region" description="Basic and acidic residues" evidence="1">
    <location>
        <begin position="458"/>
        <end position="469"/>
    </location>
</feature>
<evidence type="ECO:0000256" key="1">
    <source>
        <dbReference type="SAM" id="MobiDB-lite"/>
    </source>
</evidence>